<evidence type="ECO:0000256" key="7">
    <source>
        <dbReference type="ARBA" id="ARBA00022989"/>
    </source>
</evidence>
<feature type="transmembrane region" description="Helical" evidence="10">
    <location>
        <begin position="12"/>
        <end position="34"/>
    </location>
</feature>
<reference evidence="11 12" key="1">
    <citation type="submission" date="2016-03" db="EMBL/GenBank/DDBJ databases">
        <authorList>
            <person name="Ploux O."/>
        </authorList>
    </citation>
    <scope>NUCLEOTIDE SEQUENCE [LARGE SCALE GENOMIC DNA]</scope>
    <source>
        <strain evidence="11 12">R-45370</strain>
    </source>
</reference>
<dbReference type="Proteomes" id="UP000078476">
    <property type="component" value="Unassembled WGS sequence"/>
</dbReference>
<comment type="subcellular location">
    <subcellularLocation>
        <location evidence="2">Cell inner membrane</location>
        <topology evidence="2">Single-pass type II membrane protein</topology>
        <orientation evidence="2">Periplasmic side</orientation>
    </subcellularLocation>
</comment>
<dbReference type="InterPro" id="IPR023471">
    <property type="entry name" value="CtaG/Cox11_dom_sf"/>
</dbReference>
<name>A0A177MXZ8_9GAMM</name>
<dbReference type="RefSeq" id="WP_066987073.1">
    <property type="nucleotide sequence ID" value="NZ_LUUI01000152.1"/>
</dbReference>
<dbReference type="GO" id="GO:0005886">
    <property type="term" value="C:plasma membrane"/>
    <property type="evidence" value="ECO:0007669"/>
    <property type="project" value="UniProtKB-SubCell"/>
</dbReference>
<keyword evidence="9 10" id="KW-0472">Membrane</keyword>
<keyword evidence="12" id="KW-1185">Reference proteome</keyword>
<proteinExistence type="inferred from homology"/>
<dbReference type="AlphaFoldDB" id="A0A177MXZ8"/>
<dbReference type="OrthoDB" id="9804841at2"/>
<evidence type="ECO:0000313" key="11">
    <source>
        <dbReference type="EMBL" id="OAI10576.1"/>
    </source>
</evidence>
<accession>A0A177MXZ8</accession>
<dbReference type="PANTHER" id="PTHR21320:SF3">
    <property type="entry name" value="CYTOCHROME C OXIDASE ASSEMBLY PROTEIN COX11, MITOCHONDRIAL-RELATED"/>
    <property type="match status" value="1"/>
</dbReference>
<dbReference type="PIRSF" id="PIRSF005413">
    <property type="entry name" value="COX11"/>
    <property type="match status" value="1"/>
</dbReference>
<gene>
    <name evidence="11" type="ORF">A1359_16350</name>
</gene>
<comment type="caution">
    <text evidence="11">The sequence shown here is derived from an EMBL/GenBank/DDBJ whole genome shotgun (WGS) entry which is preliminary data.</text>
</comment>
<dbReference type="EMBL" id="LUUI01000152">
    <property type="protein sequence ID" value="OAI10576.1"/>
    <property type="molecule type" value="Genomic_DNA"/>
</dbReference>
<dbReference type="STRING" id="980561.A1359_16350"/>
<dbReference type="GO" id="GO:0005507">
    <property type="term" value="F:copper ion binding"/>
    <property type="evidence" value="ECO:0007669"/>
    <property type="project" value="InterPro"/>
</dbReference>
<comment type="similarity">
    <text evidence="3">Belongs to the COX11/CtaG family.</text>
</comment>
<evidence type="ECO:0000256" key="9">
    <source>
        <dbReference type="ARBA" id="ARBA00023136"/>
    </source>
</evidence>
<keyword evidence="6" id="KW-0735">Signal-anchor</keyword>
<evidence type="ECO:0000256" key="10">
    <source>
        <dbReference type="SAM" id="Phobius"/>
    </source>
</evidence>
<comment type="function">
    <text evidence="1">Exerts its effect at some terminal stage of cytochrome c oxidase synthesis, probably by being involved in the insertion of the copper B into subunit I.</text>
</comment>
<dbReference type="PANTHER" id="PTHR21320">
    <property type="entry name" value="CYTOCHROME C OXIDASE ASSEMBLY PROTEIN COX11-RELATED"/>
    <property type="match status" value="1"/>
</dbReference>
<evidence type="ECO:0000256" key="4">
    <source>
        <dbReference type="ARBA" id="ARBA00015384"/>
    </source>
</evidence>
<dbReference type="SUPFAM" id="SSF110111">
    <property type="entry name" value="Ctag/Cox11"/>
    <property type="match status" value="1"/>
</dbReference>
<evidence type="ECO:0000256" key="6">
    <source>
        <dbReference type="ARBA" id="ARBA00022968"/>
    </source>
</evidence>
<evidence type="ECO:0000256" key="2">
    <source>
        <dbReference type="ARBA" id="ARBA00004382"/>
    </source>
</evidence>
<evidence type="ECO:0000256" key="8">
    <source>
        <dbReference type="ARBA" id="ARBA00023008"/>
    </source>
</evidence>
<dbReference type="NCBIfam" id="NF003465">
    <property type="entry name" value="PRK05089.1"/>
    <property type="match status" value="1"/>
</dbReference>
<protein>
    <recommendedName>
        <fullName evidence="4">Cytochrome c oxidase assembly protein CtaG</fullName>
    </recommendedName>
</protein>
<evidence type="ECO:0000256" key="1">
    <source>
        <dbReference type="ARBA" id="ARBA00004007"/>
    </source>
</evidence>
<evidence type="ECO:0000256" key="3">
    <source>
        <dbReference type="ARBA" id="ARBA00009620"/>
    </source>
</evidence>
<sequence length="180" mass="20587">MSEELKQKNAKLVKKLVIVALLMFGFGYALVPLYDVLCNLTGQNAKLQESAEAEQKFVVDENREVIVEFVTSVNESTPLDFRVETSSIKVHPGQYYTVNFYAKNHRATPIKAQAIPSITPGLAEEFFKKIQCFCFSLQTFEAHEEKTMPVRFVVNPKLPERYKTITLSYTFFDLTNNTEN</sequence>
<organism evidence="11 12">
    <name type="scientific">Methylomonas lenta</name>
    <dbReference type="NCBI Taxonomy" id="980561"/>
    <lineage>
        <taxon>Bacteria</taxon>
        <taxon>Pseudomonadati</taxon>
        <taxon>Pseudomonadota</taxon>
        <taxon>Gammaproteobacteria</taxon>
        <taxon>Methylococcales</taxon>
        <taxon>Methylococcaceae</taxon>
        <taxon>Methylomonas</taxon>
    </lineage>
</organism>
<dbReference type="Gene3D" id="2.60.370.10">
    <property type="entry name" value="Ctag/Cox11"/>
    <property type="match status" value="1"/>
</dbReference>
<keyword evidence="5 10" id="KW-0812">Transmembrane</keyword>
<evidence type="ECO:0000256" key="5">
    <source>
        <dbReference type="ARBA" id="ARBA00022692"/>
    </source>
</evidence>
<dbReference type="InterPro" id="IPR007533">
    <property type="entry name" value="Cyt_c_oxidase_assmbl_CtaG"/>
</dbReference>
<keyword evidence="7 10" id="KW-1133">Transmembrane helix</keyword>
<dbReference type="Pfam" id="PF04442">
    <property type="entry name" value="CtaG_Cox11"/>
    <property type="match status" value="1"/>
</dbReference>
<evidence type="ECO:0000313" key="12">
    <source>
        <dbReference type="Proteomes" id="UP000078476"/>
    </source>
</evidence>
<keyword evidence="8" id="KW-0186">Copper</keyword>